<dbReference type="EMBL" id="BGPR01000849">
    <property type="protein sequence ID" value="GBM37737.1"/>
    <property type="molecule type" value="Genomic_DNA"/>
</dbReference>
<accession>A0A4Y2F9Q7</accession>
<protein>
    <submittedName>
        <fullName evidence="2">Uncharacterized protein</fullName>
    </submittedName>
</protein>
<dbReference type="Proteomes" id="UP000499080">
    <property type="component" value="Unassembled WGS sequence"/>
</dbReference>
<organism evidence="2 3">
    <name type="scientific">Araneus ventricosus</name>
    <name type="common">Orbweaver spider</name>
    <name type="synonym">Epeira ventricosa</name>
    <dbReference type="NCBI Taxonomy" id="182803"/>
    <lineage>
        <taxon>Eukaryota</taxon>
        <taxon>Metazoa</taxon>
        <taxon>Ecdysozoa</taxon>
        <taxon>Arthropoda</taxon>
        <taxon>Chelicerata</taxon>
        <taxon>Arachnida</taxon>
        <taxon>Araneae</taxon>
        <taxon>Araneomorphae</taxon>
        <taxon>Entelegynae</taxon>
        <taxon>Araneoidea</taxon>
        <taxon>Araneidae</taxon>
        <taxon>Araneus</taxon>
    </lineage>
</organism>
<reference evidence="2 3" key="1">
    <citation type="journal article" date="2019" name="Sci. Rep.">
        <title>Orb-weaving spider Araneus ventricosus genome elucidates the spidroin gene catalogue.</title>
        <authorList>
            <person name="Kono N."/>
            <person name="Nakamura H."/>
            <person name="Ohtoshi R."/>
            <person name="Moran D.A.P."/>
            <person name="Shinohara A."/>
            <person name="Yoshida Y."/>
            <person name="Fujiwara M."/>
            <person name="Mori M."/>
            <person name="Tomita M."/>
            <person name="Arakawa K."/>
        </authorList>
    </citation>
    <scope>NUCLEOTIDE SEQUENCE [LARGE SCALE GENOMIC DNA]</scope>
</reference>
<keyword evidence="3" id="KW-1185">Reference proteome</keyword>
<name>A0A4Y2F9Q7_ARAVE</name>
<evidence type="ECO:0000256" key="1">
    <source>
        <dbReference type="SAM" id="MobiDB-lite"/>
    </source>
</evidence>
<feature type="region of interest" description="Disordered" evidence="1">
    <location>
        <begin position="1"/>
        <end position="20"/>
    </location>
</feature>
<dbReference type="AlphaFoldDB" id="A0A4Y2F9Q7"/>
<sequence>MIVQTRPKGPKGYDTSTCYKSKGRRTDRVSEVSRFVFLKPPKRVRTSGVRGYKFSGAFRSRAGHFSNGLPRKVIDLLDCDPQSALQK</sequence>
<evidence type="ECO:0000313" key="3">
    <source>
        <dbReference type="Proteomes" id="UP000499080"/>
    </source>
</evidence>
<proteinExistence type="predicted"/>
<comment type="caution">
    <text evidence="2">The sequence shown here is derived from an EMBL/GenBank/DDBJ whole genome shotgun (WGS) entry which is preliminary data.</text>
</comment>
<evidence type="ECO:0000313" key="2">
    <source>
        <dbReference type="EMBL" id="GBM37737.1"/>
    </source>
</evidence>
<gene>
    <name evidence="2" type="ORF">AVEN_179819_1</name>
</gene>